<keyword evidence="4 7" id="KW-0442">Lipid degradation</keyword>
<proteinExistence type="inferred from homology"/>
<keyword evidence="3 7" id="KW-0378">Hydrolase</keyword>
<evidence type="ECO:0000256" key="8">
    <source>
        <dbReference type="PIRSR" id="PIRSR000862-1"/>
    </source>
</evidence>
<evidence type="ECO:0000313" key="10">
    <source>
        <dbReference type="Proteomes" id="UP000829999"/>
    </source>
</evidence>
<feature type="active site" description="Nucleophile" evidence="8">
    <location>
        <position position="195"/>
    </location>
</feature>
<protein>
    <recommendedName>
        <fullName evidence="7">Lipase</fullName>
    </recommendedName>
</protein>
<dbReference type="AlphaFoldDB" id="A0A9R0EGL4"/>
<dbReference type="Gene3D" id="3.40.50.1820">
    <property type="entry name" value="alpha/beta hydrolase"/>
    <property type="match status" value="1"/>
</dbReference>
<keyword evidence="10" id="KW-1185">Reference proteome</keyword>
<dbReference type="GO" id="GO:0016042">
    <property type="term" value="P:lipid catabolic process"/>
    <property type="evidence" value="ECO:0007669"/>
    <property type="project" value="UniProtKB-KW"/>
</dbReference>
<evidence type="ECO:0000256" key="4">
    <source>
        <dbReference type="ARBA" id="ARBA00022963"/>
    </source>
</evidence>
<dbReference type="GeneID" id="118264458"/>
<name>A0A9R0EGL4_SPOFR</name>
<comment type="similarity">
    <text evidence="1 7">Belongs to the AB hydrolase superfamily. Lipase family.</text>
</comment>
<evidence type="ECO:0000256" key="6">
    <source>
        <dbReference type="ARBA" id="ARBA00023180"/>
    </source>
</evidence>
<dbReference type="InterPro" id="IPR006693">
    <property type="entry name" value="AB_hydrolase_lipase"/>
</dbReference>
<accession>A0A9R0EGL4</accession>
<dbReference type="Pfam" id="PF04083">
    <property type="entry name" value="Abhydro_lipase"/>
    <property type="match status" value="1"/>
</dbReference>
<dbReference type="RefSeq" id="XP_035432867.2">
    <property type="nucleotide sequence ID" value="XM_035576974.2"/>
</dbReference>
<dbReference type="OrthoDB" id="9974421at2759"/>
<organism evidence="10 11">
    <name type="scientific">Spodoptera frugiperda</name>
    <name type="common">Fall armyworm</name>
    <dbReference type="NCBI Taxonomy" id="7108"/>
    <lineage>
        <taxon>Eukaryota</taxon>
        <taxon>Metazoa</taxon>
        <taxon>Ecdysozoa</taxon>
        <taxon>Arthropoda</taxon>
        <taxon>Hexapoda</taxon>
        <taxon>Insecta</taxon>
        <taxon>Pterygota</taxon>
        <taxon>Neoptera</taxon>
        <taxon>Endopterygota</taxon>
        <taxon>Lepidoptera</taxon>
        <taxon>Glossata</taxon>
        <taxon>Ditrysia</taxon>
        <taxon>Noctuoidea</taxon>
        <taxon>Noctuidae</taxon>
        <taxon>Amphipyrinae</taxon>
        <taxon>Spodoptera</taxon>
    </lineage>
</organism>
<dbReference type="InterPro" id="IPR025483">
    <property type="entry name" value="Lipase_euk"/>
</dbReference>
<evidence type="ECO:0000256" key="5">
    <source>
        <dbReference type="ARBA" id="ARBA00023098"/>
    </source>
</evidence>
<sequence length="420" mass="48360">MRTLCYGIFLVLTNYYFYDVYCVPEKSVFAKLGIDILDYAKEFTAIVDINNGVNEDPAVVQDADLNITELIVKYDHPVQEHRVQTDDGYILKMFRIQNKGPPVFLMHGLLMSADDWLTVGLKDSLAYQLASAGYDVWMGNARGNKHSRDHVSISPETLQFWKFSWHEIGCYDLPAMIDYVINTTNKENLVYIGHSQGNTAFFVMCSEKPDYNNKISKMIALSPVAWTFRIKSPLVRMVAPFNIYHPLFTHVLDIYEILPRPIENFFSETPLCEIENGLVCITILFIFCGFDYEQFNQMNAPAIFGHAPAGASIYQFVHYLQNMMSASFRKFDYGEDKNLEMYGSTEPPIYAVGNVTVPIALFYSDNDWLCDVQDVKQLENTLPNVIESYRVPFKKFNHIDFLWSRNVKELINDKILQLIS</sequence>
<dbReference type="FunFam" id="3.40.50.1820:FF:000021">
    <property type="entry name" value="Lipase"/>
    <property type="match status" value="1"/>
</dbReference>
<evidence type="ECO:0000256" key="7">
    <source>
        <dbReference type="PIRNR" id="PIRNR000862"/>
    </source>
</evidence>
<keyword evidence="5" id="KW-0443">Lipid metabolism</keyword>
<dbReference type="SUPFAM" id="SSF53474">
    <property type="entry name" value="alpha/beta-Hydrolases"/>
    <property type="match status" value="1"/>
</dbReference>
<evidence type="ECO:0000256" key="1">
    <source>
        <dbReference type="ARBA" id="ARBA00010701"/>
    </source>
</evidence>
<dbReference type="PIRSF" id="PIRSF000862">
    <property type="entry name" value="Steryl_ester_lip"/>
    <property type="match status" value="1"/>
</dbReference>
<feature type="active site" description="Charge relay system" evidence="8">
    <location>
        <position position="398"/>
    </location>
</feature>
<reference evidence="11" key="1">
    <citation type="submission" date="2025-08" db="UniProtKB">
        <authorList>
            <consortium name="RefSeq"/>
        </authorList>
    </citation>
    <scope>IDENTIFICATION</scope>
    <source>
        <tissue evidence="11">Whole larval tissue</tissue>
    </source>
</reference>
<evidence type="ECO:0000313" key="11">
    <source>
        <dbReference type="RefSeq" id="XP_035432867.2"/>
    </source>
</evidence>
<feature type="active site" description="Charge relay system" evidence="8">
    <location>
        <position position="367"/>
    </location>
</feature>
<evidence type="ECO:0000256" key="2">
    <source>
        <dbReference type="ARBA" id="ARBA00022729"/>
    </source>
</evidence>
<gene>
    <name evidence="11" type="primary">LOC118264458</name>
</gene>
<keyword evidence="6" id="KW-0325">Glycoprotein</keyword>
<dbReference type="InterPro" id="IPR029058">
    <property type="entry name" value="AB_hydrolase_fold"/>
</dbReference>
<feature type="domain" description="Partial AB-hydrolase lipase" evidence="9">
    <location>
        <begin position="67"/>
        <end position="118"/>
    </location>
</feature>
<dbReference type="Proteomes" id="UP000829999">
    <property type="component" value="Chromosome 26"/>
</dbReference>
<dbReference type="PANTHER" id="PTHR11005">
    <property type="entry name" value="LYSOSOMAL ACID LIPASE-RELATED"/>
    <property type="match status" value="1"/>
</dbReference>
<evidence type="ECO:0000259" key="9">
    <source>
        <dbReference type="Pfam" id="PF04083"/>
    </source>
</evidence>
<keyword evidence="2" id="KW-0732">Signal</keyword>
<dbReference type="GO" id="GO:0016788">
    <property type="term" value="F:hydrolase activity, acting on ester bonds"/>
    <property type="evidence" value="ECO:0007669"/>
    <property type="project" value="InterPro"/>
</dbReference>
<evidence type="ECO:0000256" key="3">
    <source>
        <dbReference type="ARBA" id="ARBA00022801"/>
    </source>
</evidence>